<keyword evidence="8" id="KW-0805">Transcription regulation</keyword>
<dbReference type="InterPro" id="IPR025662">
    <property type="entry name" value="Sigma_54_int_dom_ATP-bd_1"/>
</dbReference>
<dbReference type="InterPro" id="IPR035965">
    <property type="entry name" value="PAS-like_dom_sf"/>
</dbReference>
<feature type="domain" description="4Fe-4S ferredoxin-type" evidence="12">
    <location>
        <begin position="4"/>
        <end position="33"/>
    </location>
</feature>
<proteinExistence type="predicted"/>
<dbReference type="CDD" id="cd00009">
    <property type="entry name" value="AAA"/>
    <property type="match status" value="1"/>
</dbReference>
<evidence type="ECO:0000256" key="9">
    <source>
        <dbReference type="ARBA" id="ARBA00023163"/>
    </source>
</evidence>
<dbReference type="PROSITE" id="PS00688">
    <property type="entry name" value="SIGMA54_INTERACT_3"/>
    <property type="match status" value="1"/>
</dbReference>
<keyword evidence="9" id="KW-0804">Transcription</keyword>
<dbReference type="SMART" id="SM00382">
    <property type="entry name" value="AAA"/>
    <property type="match status" value="1"/>
</dbReference>
<accession>F3ZXC0</accession>
<dbReference type="InterPro" id="IPR009016">
    <property type="entry name" value="Fe_hydrogenase"/>
</dbReference>
<dbReference type="Pfam" id="PF00158">
    <property type="entry name" value="Sigma54_activat"/>
    <property type="match status" value="1"/>
</dbReference>
<dbReference type="SUPFAM" id="SSF55785">
    <property type="entry name" value="PYP-like sensor domain (PAS domain)"/>
    <property type="match status" value="1"/>
</dbReference>
<dbReference type="InterPro" id="IPR003593">
    <property type="entry name" value="AAA+_ATPase"/>
</dbReference>
<dbReference type="Gene3D" id="3.30.70.20">
    <property type="match status" value="1"/>
</dbReference>
<dbReference type="Gene3D" id="3.40.50.1780">
    <property type="match status" value="1"/>
</dbReference>
<dbReference type="SUPFAM" id="SSF46689">
    <property type="entry name" value="Homeodomain-like"/>
    <property type="match status" value="1"/>
</dbReference>
<dbReference type="InterPro" id="IPR017900">
    <property type="entry name" value="4Fe4S_Fe_S_CS"/>
</dbReference>
<organism evidence="14 15">
    <name type="scientific">Mahella australiensis (strain DSM 15567 / CIP 107919 / 50-1 BON)</name>
    <dbReference type="NCBI Taxonomy" id="697281"/>
    <lineage>
        <taxon>Bacteria</taxon>
        <taxon>Bacillati</taxon>
        <taxon>Bacillota</taxon>
        <taxon>Clostridia</taxon>
        <taxon>Thermoanaerobacterales</taxon>
        <taxon>Thermoanaerobacterales Family IV. Incertae Sedis</taxon>
        <taxon>Mahella</taxon>
    </lineage>
</organism>
<keyword evidence="2" id="KW-0479">Metal-binding</keyword>
<dbReference type="PROSITE" id="PS51379">
    <property type="entry name" value="4FE4S_FER_2"/>
    <property type="match status" value="2"/>
</dbReference>
<dbReference type="eggNOG" id="COG4624">
    <property type="taxonomic scope" value="Bacteria"/>
</dbReference>
<dbReference type="PROSITE" id="PS00675">
    <property type="entry name" value="SIGMA54_INTERACT_1"/>
    <property type="match status" value="1"/>
</dbReference>
<dbReference type="FunFam" id="3.40.50.300:FF:000006">
    <property type="entry name" value="DNA-binding transcriptional regulator NtrC"/>
    <property type="match status" value="1"/>
</dbReference>
<dbReference type="Pfam" id="PF13237">
    <property type="entry name" value="Fer4_10"/>
    <property type="match status" value="1"/>
</dbReference>
<dbReference type="PROSITE" id="PS00198">
    <property type="entry name" value="4FE4S_FER_1"/>
    <property type="match status" value="1"/>
</dbReference>
<dbReference type="Gene3D" id="1.10.10.60">
    <property type="entry name" value="Homeodomain-like"/>
    <property type="match status" value="1"/>
</dbReference>
<dbReference type="eggNOG" id="COG3829">
    <property type="taxonomic scope" value="Bacteria"/>
</dbReference>
<dbReference type="EMBL" id="CP002360">
    <property type="protein sequence ID" value="AEE96577.1"/>
    <property type="molecule type" value="Genomic_DNA"/>
</dbReference>
<dbReference type="Gene3D" id="3.30.450.20">
    <property type="entry name" value="PAS domain"/>
    <property type="match status" value="1"/>
</dbReference>
<dbReference type="Pfam" id="PF25601">
    <property type="entry name" value="AAA_lid_14"/>
    <property type="match status" value="1"/>
</dbReference>
<sequence length="869" mass="97228">MGLEIVRTEPNKCRQCYSCVRNCPVKAVRIKDGQAEIIQTRCIQCGNCIKHCSQNAKKVISGIENTSGFLNSRYYTVACLAPSFIASFYPATPLQVVAATKKLGFAEVWEVAAGAEIVARHTQAFLSQHKQGTYINTACPALVNLIERHYPALIPYLSPIVSPMIATGMMIRYALRHKNNVRIVFIGPCIAKKDEIHRLEFDGTIDDVLTFDELKQMFNDRNINISTCHEEAWDSPAVSKGRLLPLPSGFSKNIKPAHGQMAIDSKENILGLVKNFNSFGAYFIDALLCHGCIEGPKIDSPLPVYQRGILIDQYSRYDMPTDNDMTLEEIYKKISDRLYRNYENKAALLPYPSEREIQQILASTGKCSLSDELNCGACGYDSCRDKAIAVYQGIAEIEMCLPYLINRKNALLSQLSDKLNEISSLNNELNGLVECSYDGMMMTDGQGNILRTNSAWKRIVGILDEQLPDNVAELENKRIIYPSATLLAIKEKRRITVLQQCQSGRQLIATANPISDENGQITRVVVNIRAIDELNKLQNKWVNYNDNSSSADTVKNTVPALIGNSPSFIKALNIAYEVADVDSTVLLLGETGVGKDIIAHFIHNTGSRKNGPFVKINCGAIPETLIESELFGYETGAFTGAKRDGKQGLFEAADHGILFLDEIAELPMAMQVKLLQAIQEKKITRIGGIKPLDVDVRIIAATNKDLATMVKQGTFRADLYYRINVVPITIPPLRERIEDIVPLAQYFVKQFSDKYNIDKQLSIDAYAALNEYDWPGNVRELENIIERLMVTTKGDIITSEDIWTCIGEQPSARSTVKVNDIMPIKEAVEEVERQLLQMAHKRYKSTYKMAECLDIDQSTIVRKLKKYQN</sequence>
<dbReference type="Gene3D" id="1.10.15.40">
    <property type="entry name" value="Electron transport complex subunit B, putative Fe-S cluster"/>
    <property type="match status" value="1"/>
</dbReference>
<dbReference type="Pfam" id="PF02906">
    <property type="entry name" value="Fe_hyd_lg_C"/>
    <property type="match status" value="1"/>
</dbReference>
<dbReference type="InterPro" id="IPR025944">
    <property type="entry name" value="Sigma_54_int_dom_CS"/>
</dbReference>
<keyword evidence="3" id="KW-0547">Nucleotide-binding</keyword>
<dbReference type="PANTHER" id="PTHR32071:SF57">
    <property type="entry name" value="C4-DICARBOXYLATE TRANSPORT TRANSCRIPTIONAL REGULATORY PROTEIN DCTD"/>
    <property type="match status" value="1"/>
</dbReference>
<keyword evidence="15" id="KW-1185">Reference proteome</keyword>
<dbReference type="SUPFAM" id="SSF53920">
    <property type="entry name" value="Fe-only hydrogenase"/>
    <property type="match status" value="1"/>
</dbReference>
<dbReference type="InterPro" id="IPR017896">
    <property type="entry name" value="4Fe4S_Fe-S-bd"/>
</dbReference>
<dbReference type="PROSITE" id="PS51656">
    <property type="entry name" value="4FE4S"/>
    <property type="match status" value="1"/>
</dbReference>
<evidence type="ECO:0000256" key="10">
    <source>
        <dbReference type="ARBA" id="ARBA00029500"/>
    </source>
</evidence>
<keyword evidence="1" id="KW-0004">4Fe-4S</keyword>
<evidence type="ECO:0000259" key="11">
    <source>
        <dbReference type="PROSITE" id="PS50045"/>
    </source>
</evidence>
<dbReference type="Proteomes" id="UP000008457">
    <property type="component" value="Chromosome"/>
</dbReference>
<dbReference type="InterPro" id="IPR002078">
    <property type="entry name" value="Sigma_54_int"/>
</dbReference>
<dbReference type="SUPFAM" id="SSF52540">
    <property type="entry name" value="P-loop containing nucleoside triphosphate hydrolases"/>
    <property type="match status" value="1"/>
</dbReference>
<dbReference type="GO" id="GO:0006355">
    <property type="term" value="P:regulation of DNA-templated transcription"/>
    <property type="evidence" value="ECO:0007669"/>
    <property type="project" value="InterPro"/>
</dbReference>
<evidence type="ECO:0000256" key="1">
    <source>
        <dbReference type="ARBA" id="ARBA00022485"/>
    </source>
</evidence>
<evidence type="ECO:0000313" key="14">
    <source>
        <dbReference type="EMBL" id="AEE96577.1"/>
    </source>
</evidence>
<dbReference type="SUPFAM" id="SSF54862">
    <property type="entry name" value="4Fe-4S ferredoxins"/>
    <property type="match status" value="1"/>
</dbReference>
<evidence type="ECO:0000256" key="7">
    <source>
        <dbReference type="ARBA" id="ARBA00023014"/>
    </source>
</evidence>
<keyword evidence="5" id="KW-0067">ATP-binding</keyword>
<protein>
    <recommendedName>
        <fullName evidence="10">HTH-type transcriptional regulatory protein TyrR</fullName>
    </recommendedName>
</protein>
<dbReference type="PROSITE" id="PS50045">
    <property type="entry name" value="SIGMA54_INTERACT_4"/>
    <property type="match status" value="1"/>
</dbReference>
<dbReference type="Pfam" id="PF04060">
    <property type="entry name" value="FeS"/>
    <property type="match status" value="1"/>
</dbReference>
<evidence type="ECO:0000259" key="13">
    <source>
        <dbReference type="PROSITE" id="PS51656"/>
    </source>
</evidence>
<feature type="domain" description="4Fe-4S ferredoxin-type" evidence="12">
    <location>
        <begin position="34"/>
        <end position="62"/>
    </location>
</feature>
<dbReference type="Pfam" id="PF18024">
    <property type="entry name" value="HTH_50"/>
    <property type="match status" value="1"/>
</dbReference>
<dbReference type="Gene3D" id="3.40.50.300">
    <property type="entry name" value="P-loop containing nucleotide triphosphate hydrolases"/>
    <property type="match status" value="1"/>
</dbReference>
<dbReference type="Gene3D" id="1.10.8.60">
    <property type="match status" value="1"/>
</dbReference>
<dbReference type="KEGG" id="mas:Mahau_1384"/>
<evidence type="ECO:0000256" key="6">
    <source>
        <dbReference type="ARBA" id="ARBA00023004"/>
    </source>
</evidence>
<dbReference type="GO" id="GO:0046872">
    <property type="term" value="F:metal ion binding"/>
    <property type="evidence" value="ECO:0007669"/>
    <property type="project" value="UniProtKB-KW"/>
</dbReference>
<dbReference type="Pfam" id="PF13188">
    <property type="entry name" value="PAS_8"/>
    <property type="match status" value="1"/>
</dbReference>
<dbReference type="STRING" id="697281.Mahau_1384"/>
<evidence type="ECO:0000313" key="15">
    <source>
        <dbReference type="Proteomes" id="UP000008457"/>
    </source>
</evidence>
<reference evidence="15" key="1">
    <citation type="submission" date="2010-11" db="EMBL/GenBank/DDBJ databases">
        <title>The complete genome of Mahella australiensis DSM 15567.</title>
        <authorList>
            <consortium name="US DOE Joint Genome Institute (JGI-PGF)"/>
            <person name="Lucas S."/>
            <person name="Copeland A."/>
            <person name="Lapidus A."/>
            <person name="Bruce D."/>
            <person name="Goodwin L."/>
            <person name="Pitluck S."/>
            <person name="Kyrpides N."/>
            <person name="Mavromatis K."/>
            <person name="Pagani I."/>
            <person name="Ivanova N."/>
            <person name="Teshima H."/>
            <person name="Brettin T."/>
            <person name="Detter J.C."/>
            <person name="Han C."/>
            <person name="Tapia R."/>
            <person name="Land M."/>
            <person name="Hauser L."/>
            <person name="Markowitz V."/>
            <person name="Cheng J.-F."/>
            <person name="Hugenholtz P."/>
            <person name="Woyke T."/>
            <person name="Wu D."/>
            <person name="Spring S."/>
            <person name="Pukall R."/>
            <person name="Steenblock K."/>
            <person name="Schneider S."/>
            <person name="Klenk H.-P."/>
            <person name="Eisen J.A."/>
        </authorList>
    </citation>
    <scope>NUCLEOTIDE SEQUENCE [LARGE SCALE GENOMIC DNA]</scope>
    <source>
        <strain evidence="15">DSM 15567 / CIP 107919 / 50-1 BON</strain>
    </source>
</reference>
<dbReference type="AlphaFoldDB" id="F3ZXC0"/>
<evidence type="ECO:0000256" key="8">
    <source>
        <dbReference type="ARBA" id="ARBA00023015"/>
    </source>
</evidence>
<dbReference type="InterPro" id="IPR004108">
    <property type="entry name" value="Fe_hydrogenase_lsu_C"/>
</dbReference>
<keyword evidence="6" id="KW-0408">Iron</keyword>
<dbReference type="InterPro" id="IPR007202">
    <property type="entry name" value="4Fe-4S_dom"/>
</dbReference>
<dbReference type="OrthoDB" id="9798098at2"/>
<keyword evidence="7" id="KW-0411">Iron-sulfur</keyword>
<gene>
    <name evidence="14" type="ordered locus">Mahau_1384</name>
</gene>
<dbReference type="InterPro" id="IPR009057">
    <property type="entry name" value="Homeodomain-like_sf"/>
</dbReference>
<evidence type="ECO:0000259" key="12">
    <source>
        <dbReference type="PROSITE" id="PS51379"/>
    </source>
</evidence>
<dbReference type="RefSeq" id="WP_013781007.1">
    <property type="nucleotide sequence ID" value="NC_015520.1"/>
</dbReference>
<name>F3ZXC0_MAHA5</name>
<reference evidence="14 15" key="2">
    <citation type="journal article" date="2011" name="Stand. Genomic Sci.">
        <title>Complete genome sequence of Mahella australiensis type strain (50-1 BON).</title>
        <authorList>
            <person name="Sikorski J."/>
            <person name="Teshima H."/>
            <person name="Nolan M."/>
            <person name="Lucas S."/>
            <person name="Hammon N."/>
            <person name="Deshpande S."/>
            <person name="Cheng J.F."/>
            <person name="Pitluck S."/>
            <person name="Liolios K."/>
            <person name="Pagani I."/>
            <person name="Ivanova N."/>
            <person name="Huntemann M."/>
            <person name="Mavromatis K."/>
            <person name="Ovchinikova G."/>
            <person name="Pati A."/>
            <person name="Tapia R."/>
            <person name="Han C."/>
            <person name="Goodwin L."/>
            <person name="Chen A."/>
            <person name="Palaniappan K."/>
            <person name="Land M."/>
            <person name="Hauser L."/>
            <person name="Ngatchou-Djao O.D."/>
            <person name="Rohde M."/>
            <person name="Pukall R."/>
            <person name="Spring S."/>
            <person name="Abt B."/>
            <person name="Goker M."/>
            <person name="Detter J.C."/>
            <person name="Woyke T."/>
            <person name="Bristow J."/>
            <person name="Markowitz V."/>
            <person name="Hugenholtz P."/>
            <person name="Eisen J.A."/>
            <person name="Kyrpides N.C."/>
            <person name="Klenk H.P."/>
            <person name="Lapidus A."/>
        </authorList>
    </citation>
    <scope>NUCLEOTIDE SEQUENCE [LARGE SCALE GENOMIC DNA]</scope>
    <source>
        <strain evidence="15">DSM 15567 / CIP 107919 / 50-1 BON</strain>
    </source>
</reference>
<dbReference type="GO" id="GO:0051539">
    <property type="term" value="F:4 iron, 4 sulfur cluster binding"/>
    <property type="evidence" value="ECO:0007669"/>
    <property type="project" value="UniProtKB-KW"/>
</dbReference>
<dbReference type="GO" id="GO:0003677">
    <property type="term" value="F:DNA binding"/>
    <property type="evidence" value="ECO:0007669"/>
    <property type="project" value="UniProtKB-KW"/>
</dbReference>
<keyword evidence="4" id="KW-0058">Aromatic hydrocarbons catabolism</keyword>
<dbReference type="CDD" id="cd00130">
    <property type="entry name" value="PAS"/>
    <property type="match status" value="1"/>
</dbReference>
<dbReference type="InterPro" id="IPR030828">
    <property type="entry name" value="HTH_TyrR"/>
</dbReference>
<dbReference type="HOGENOM" id="CLU_000445_71_1_9"/>
<feature type="domain" description="Sigma-54 factor interaction" evidence="11">
    <location>
        <begin position="561"/>
        <end position="790"/>
    </location>
</feature>
<evidence type="ECO:0000256" key="5">
    <source>
        <dbReference type="ARBA" id="ARBA00022840"/>
    </source>
</evidence>
<dbReference type="InterPro" id="IPR027417">
    <property type="entry name" value="P-loop_NTPase"/>
</dbReference>
<dbReference type="PANTHER" id="PTHR32071">
    <property type="entry name" value="TRANSCRIPTIONAL REGULATORY PROTEIN"/>
    <property type="match status" value="1"/>
</dbReference>
<dbReference type="InterPro" id="IPR058031">
    <property type="entry name" value="AAA_lid_NorR"/>
</dbReference>
<feature type="domain" description="4Fe-4S" evidence="13">
    <location>
        <begin position="356"/>
        <end position="417"/>
    </location>
</feature>
<evidence type="ECO:0000256" key="4">
    <source>
        <dbReference type="ARBA" id="ARBA00022797"/>
    </source>
</evidence>
<dbReference type="InterPro" id="IPR000014">
    <property type="entry name" value="PAS"/>
</dbReference>
<dbReference type="GO" id="GO:0005524">
    <property type="term" value="F:ATP binding"/>
    <property type="evidence" value="ECO:0007669"/>
    <property type="project" value="UniProtKB-KW"/>
</dbReference>
<evidence type="ECO:0000256" key="2">
    <source>
        <dbReference type="ARBA" id="ARBA00022723"/>
    </source>
</evidence>
<evidence type="ECO:0000256" key="3">
    <source>
        <dbReference type="ARBA" id="ARBA00022741"/>
    </source>
</evidence>